<reference evidence="1" key="1">
    <citation type="submission" date="2016-03" db="EMBL/GenBank/DDBJ databases">
        <title>Mechanisms controlling the formation of the plant cell surface in tip-growing cells are functionally conserved among land plants.</title>
        <authorList>
            <person name="Honkanen S."/>
            <person name="Jones V.A."/>
            <person name="Morieri G."/>
            <person name="Champion C."/>
            <person name="Hetherington A.J."/>
            <person name="Kelly S."/>
            <person name="Saint-Marcoux D."/>
            <person name="Proust H."/>
            <person name="Prescott H."/>
            <person name="Dolan L."/>
        </authorList>
    </citation>
    <scope>NUCLEOTIDE SEQUENCE [LARGE SCALE GENOMIC DNA]</scope>
    <source>
        <tissue evidence="1">Whole gametophyte</tissue>
    </source>
</reference>
<dbReference type="Pfam" id="PF21672">
    <property type="entry name" value="COMM_HN"/>
    <property type="match status" value="1"/>
</dbReference>
<protein>
    <recommendedName>
        <fullName evidence="3">COMM domain-containing protein</fullName>
    </recommendedName>
</protein>
<evidence type="ECO:0000313" key="2">
    <source>
        <dbReference type="Proteomes" id="UP000077202"/>
    </source>
</evidence>
<keyword evidence="2" id="KW-1185">Reference proteome</keyword>
<evidence type="ECO:0008006" key="3">
    <source>
        <dbReference type="Google" id="ProtNLM"/>
    </source>
</evidence>
<dbReference type="PANTHER" id="PTHR16231:SF4">
    <property type="entry name" value="COMM DOMAIN-CONTAINING PROTEIN 4"/>
    <property type="match status" value="1"/>
</dbReference>
<name>A0A176WD38_MARPO</name>
<comment type="caution">
    <text evidence="1">The sequence shown here is derived from an EMBL/GenBank/DDBJ whole genome shotgun (WGS) entry which is preliminary data.</text>
</comment>
<dbReference type="PANTHER" id="PTHR16231">
    <property type="entry name" value="COMM DOMAIN-CONTAINING PROTEIN 4-8 FAMILY MEMBER"/>
    <property type="match status" value="1"/>
</dbReference>
<accession>A0A176WD38</accession>
<dbReference type="EMBL" id="LVLJ01001211">
    <property type="protein sequence ID" value="OAE30979.1"/>
    <property type="molecule type" value="Genomic_DNA"/>
</dbReference>
<dbReference type="Proteomes" id="UP000077202">
    <property type="component" value="Unassembled WGS sequence"/>
</dbReference>
<dbReference type="InterPro" id="IPR047155">
    <property type="entry name" value="COMMD4/6/7/8"/>
</dbReference>
<dbReference type="AlphaFoldDB" id="A0A176WD38"/>
<proteinExistence type="predicted"/>
<organism evidence="1 2">
    <name type="scientific">Marchantia polymorpha subsp. ruderalis</name>
    <dbReference type="NCBI Taxonomy" id="1480154"/>
    <lineage>
        <taxon>Eukaryota</taxon>
        <taxon>Viridiplantae</taxon>
        <taxon>Streptophyta</taxon>
        <taxon>Embryophyta</taxon>
        <taxon>Marchantiophyta</taxon>
        <taxon>Marchantiopsida</taxon>
        <taxon>Marchantiidae</taxon>
        <taxon>Marchantiales</taxon>
        <taxon>Marchantiaceae</taxon>
        <taxon>Marchantia</taxon>
    </lineage>
</organism>
<gene>
    <name evidence="1" type="ORF">AXG93_2018s1460</name>
</gene>
<sequence>MKFNVCGGLDAPDWILANMSTLSKISSVRIKVLAKHIIDRMLEGVFDYEKVLKLSKDSSLGESEVKACIAVLHFFVANAAKFDVDDSTLSKELQQLGLPKEHSDALCTPYLQNKDSLQAKFLEQALRIPALQIGGWQVQVGESKNVIMRLTTTNSVDQKEETSQKLQLCLTAEKFHLLLHGGLPCRYTGTTFSLYWYPQSLGQESFDLESRRSVKCKKREDVVKIYDLDIVPLYVRVCQTLV</sequence>
<evidence type="ECO:0000313" key="1">
    <source>
        <dbReference type="EMBL" id="OAE30979.1"/>
    </source>
</evidence>